<protein>
    <recommendedName>
        <fullName evidence="3 8">DNA repair protein RecO</fullName>
    </recommendedName>
    <alternativeName>
        <fullName evidence="7 8">Recombination protein O</fullName>
    </alternativeName>
</protein>
<dbReference type="SUPFAM" id="SSF50249">
    <property type="entry name" value="Nucleic acid-binding proteins"/>
    <property type="match status" value="1"/>
</dbReference>
<feature type="domain" description="DNA replication/recombination mediator RecO N-terminal" evidence="9">
    <location>
        <begin position="1"/>
        <end position="78"/>
    </location>
</feature>
<dbReference type="EMBL" id="CP170721">
    <property type="protein sequence ID" value="XIA19680.1"/>
    <property type="molecule type" value="Genomic_DNA"/>
</dbReference>
<reference evidence="10" key="1">
    <citation type="submission" date="2024-10" db="EMBL/GenBank/DDBJ databases">
        <authorList>
            <person name="Lesea H.P."/>
            <person name="Kuehl J.V."/>
            <person name="Chandonia J.-M."/>
        </authorList>
    </citation>
    <scope>NUCLEOTIDE SEQUENCE</scope>
    <source>
        <strain evidence="10">FW102-FHT14D07</strain>
    </source>
</reference>
<dbReference type="HAMAP" id="MF_00201">
    <property type="entry name" value="RecO"/>
    <property type="match status" value="1"/>
</dbReference>
<accession>A0AB74UZD8</accession>
<evidence type="ECO:0000256" key="2">
    <source>
        <dbReference type="ARBA" id="ARBA00007452"/>
    </source>
</evidence>
<dbReference type="RefSeq" id="WP_395118819.1">
    <property type="nucleotide sequence ID" value="NZ_CP170721.1"/>
</dbReference>
<dbReference type="PANTHER" id="PTHR33991:SF1">
    <property type="entry name" value="DNA REPAIR PROTEIN RECO"/>
    <property type="match status" value="1"/>
</dbReference>
<sequence>MRIDQQPAYVLHARPYRETSLLLECLTREHGRLGVVARGVRGERARLRRAQLEPFQPLALGLLLRGEMATLTAVEAVGTPQRLEGDAALAGLYLNELVVRLTGRQDPLGPLFDAYAAALARLATGESISWSLRRFERDLLQATGYGLPLLHEADTGEVIEPDAWYRYQVEEGARRCAADAPRAMRGADLLALAHDRMPDPHGLKALRDLMREIIRFHLGGGELRAWRVLSMAVSRRAPAAGSDRAKPPA</sequence>
<evidence type="ECO:0000256" key="7">
    <source>
        <dbReference type="ARBA" id="ARBA00033409"/>
    </source>
</evidence>
<dbReference type="Pfam" id="PF02565">
    <property type="entry name" value="RecO_C"/>
    <property type="match status" value="1"/>
</dbReference>
<dbReference type="PANTHER" id="PTHR33991">
    <property type="entry name" value="DNA REPAIR PROTEIN RECO"/>
    <property type="match status" value="1"/>
</dbReference>
<comment type="function">
    <text evidence="1 8">Involved in DNA repair and RecF pathway recombination.</text>
</comment>
<evidence type="ECO:0000256" key="1">
    <source>
        <dbReference type="ARBA" id="ARBA00003065"/>
    </source>
</evidence>
<dbReference type="GO" id="GO:0006302">
    <property type="term" value="P:double-strand break repair"/>
    <property type="evidence" value="ECO:0007669"/>
    <property type="project" value="TreeGrafter"/>
</dbReference>
<dbReference type="SUPFAM" id="SSF57863">
    <property type="entry name" value="ArfGap/RecO-like zinc finger"/>
    <property type="match status" value="1"/>
</dbReference>
<organism evidence="10">
    <name type="scientific">Rhodanobacter sp. FW102-FHT14D07</name>
    <dbReference type="NCBI Taxonomy" id="3351462"/>
    <lineage>
        <taxon>Bacteria</taxon>
        <taxon>Pseudomonadati</taxon>
        <taxon>Pseudomonadota</taxon>
        <taxon>Gammaproteobacteria</taxon>
        <taxon>Lysobacterales</taxon>
        <taxon>Rhodanobacteraceae</taxon>
        <taxon>Rhodanobacter</taxon>
    </lineage>
</organism>
<name>A0AB74UZD8_9GAMM</name>
<dbReference type="InterPro" id="IPR012340">
    <property type="entry name" value="NA-bd_OB-fold"/>
</dbReference>
<evidence type="ECO:0000256" key="3">
    <source>
        <dbReference type="ARBA" id="ARBA00021310"/>
    </source>
</evidence>
<comment type="similarity">
    <text evidence="2 8">Belongs to the RecO family.</text>
</comment>
<dbReference type="InterPro" id="IPR037278">
    <property type="entry name" value="ARFGAP/RecO"/>
</dbReference>
<dbReference type="InterPro" id="IPR042242">
    <property type="entry name" value="RecO_C"/>
</dbReference>
<keyword evidence="4 8" id="KW-0227">DNA damage</keyword>
<evidence type="ECO:0000259" key="9">
    <source>
        <dbReference type="Pfam" id="PF11967"/>
    </source>
</evidence>
<evidence type="ECO:0000256" key="4">
    <source>
        <dbReference type="ARBA" id="ARBA00022763"/>
    </source>
</evidence>
<dbReference type="InterPro" id="IPR022572">
    <property type="entry name" value="DNA_rep/recomb_RecO_N"/>
</dbReference>
<dbReference type="NCBIfam" id="TIGR00613">
    <property type="entry name" value="reco"/>
    <property type="match status" value="1"/>
</dbReference>
<dbReference type="InterPro" id="IPR003717">
    <property type="entry name" value="RecO"/>
</dbReference>
<keyword evidence="5 8" id="KW-0233">DNA recombination</keyword>
<evidence type="ECO:0000256" key="6">
    <source>
        <dbReference type="ARBA" id="ARBA00023204"/>
    </source>
</evidence>
<dbReference type="Pfam" id="PF11967">
    <property type="entry name" value="RecO_N"/>
    <property type="match status" value="1"/>
</dbReference>
<dbReference type="GO" id="GO:0043590">
    <property type="term" value="C:bacterial nucleoid"/>
    <property type="evidence" value="ECO:0007669"/>
    <property type="project" value="TreeGrafter"/>
</dbReference>
<evidence type="ECO:0000256" key="5">
    <source>
        <dbReference type="ARBA" id="ARBA00023172"/>
    </source>
</evidence>
<evidence type="ECO:0000256" key="8">
    <source>
        <dbReference type="HAMAP-Rule" id="MF_00201"/>
    </source>
</evidence>
<evidence type="ECO:0000313" key="10">
    <source>
        <dbReference type="EMBL" id="XIA19680.1"/>
    </source>
</evidence>
<gene>
    <name evidence="8 10" type="primary">recO</name>
    <name evidence="10" type="ORF">ACFYG5_05985</name>
</gene>
<dbReference type="AlphaFoldDB" id="A0AB74UZD8"/>
<dbReference type="Gene3D" id="2.40.50.140">
    <property type="entry name" value="Nucleic acid-binding proteins"/>
    <property type="match status" value="1"/>
</dbReference>
<keyword evidence="6 8" id="KW-0234">DNA repair</keyword>
<dbReference type="GO" id="GO:0006310">
    <property type="term" value="P:DNA recombination"/>
    <property type="evidence" value="ECO:0007669"/>
    <property type="project" value="UniProtKB-UniRule"/>
</dbReference>
<dbReference type="Gene3D" id="1.20.1440.120">
    <property type="entry name" value="Recombination protein O, C-terminal domain"/>
    <property type="match status" value="1"/>
</dbReference>
<proteinExistence type="inferred from homology"/>